<dbReference type="EMBL" id="FNKH01000002">
    <property type="protein sequence ID" value="SDQ96045.1"/>
    <property type="molecule type" value="Genomic_DNA"/>
</dbReference>
<dbReference type="Gene3D" id="3.20.20.80">
    <property type="entry name" value="Glycosidases"/>
    <property type="match status" value="1"/>
</dbReference>
<accession>A0A1H1F4X7</accession>
<keyword evidence="3" id="KW-1185">Reference proteome</keyword>
<evidence type="ECO:0000313" key="3">
    <source>
        <dbReference type="Proteomes" id="UP000181917"/>
    </source>
</evidence>
<dbReference type="KEGG" id="acry:AC20117_01200"/>
<protein>
    <submittedName>
        <fullName evidence="2">Maltooligosyl trehalose synthase</fullName>
    </submittedName>
</protein>
<dbReference type="InterPro" id="IPR006047">
    <property type="entry name" value="GH13_cat_dom"/>
</dbReference>
<proteinExistence type="predicted"/>
<dbReference type="NCBIfam" id="TIGR02401">
    <property type="entry name" value="trehalose_TreY"/>
    <property type="match status" value="1"/>
</dbReference>
<dbReference type="CDD" id="cd11336">
    <property type="entry name" value="AmyAc_MTSase"/>
    <property type="match status" value="1"/>
</dbReference>
<dbReference type="InterPro" id="IPR013797">
    <property type="entry name" value="Maltooligo_trehalose_synth_4"/>
</dbReference>
<dbReference type="InterPro" id="IPR017853">
    <property type="entry name" value="GH"/>
</dbReference>
<gene>
    <name evidence="2" type="ORF">SAMN04489742_3257</name>
</gene>
<dbReference type="Gene3D" id="3.30.1590.10">
    <property type="entry name" value="Maltooligosyl trehalose synthase, domain 2"/>
    <property type="match status" value="1"/>
</dbReference>
<name>A0A1H1F4X7_9MICC</name>
<dbReference type="GO" id="GO:0030980">
    <property type="term" value="P:alpha-glucan catabolic process"/>
    <property type="evidence" value="ECO:0007669"/>
    <property type="project" value="TreeGrafter"/>
</dbReference>
<dbReference type="SUPFAM" id="SSF51445">
    <property type="entry name" value="(Trans)glycosidases"/>
    <property type="match status" value="1"/>
</dbReference>
<dbReference type="GO" id="GO:0005992">
    <property type="term" value="P:trehalose biosynthetic process"/>
    <property type="evidence" value="ECO:0007669"/>
    <property type="project" value="TreeGrafter"/>
</dbReference>
<dbReference type="SMART" id="SM00642">
    <property type="entry name" value="Aamy"/>
    <property type="match status" value="1"/>
</dbReference>
<sequence>MKTPLSTYRLQIRESFNLFDAARLVPYLRELGADWVYLSPILTAEPGSDHGYDVVDFTVVDPARGGAEGLKALSEAAHAAGMGVLVDIVPNHMGVATPVNNRWWWSLLAEGRGSRYAEAFDVDWDAAGGKLRLPVLGDGGAELDSLELVDGELRYYENRFPVAAGTADDGADARTVHERQHYQLVNWRRADSELNYRRFFGVNSLAGVRVEVPWVFEESHAEIRRWFTEGLVDGLRIDHPDGLADPGGYLRQLHELTGGAYVLVEKILEPGESLPSGWFCHGTTGYDALADVDRLFVDPEGREQLTDVAPVEPYRHMIHDTKRAITDGILRSEVLRLTRLIPASADLEQDIAADALAELLACFPVYRSYLPQGAEYLEEAVIAAQVRRPDLAETIVALQPLLNPEGELTALAVRFQQTSGMVMAKGVEDTAFYRYSRLTSLNEVGADPSIFAIEPFDLHTKLVRRQLEQPLAMTALSTHDTKRSEDTRARISVLSEMAGEWSAKFAELDAAAPLGDVPFADLLWQAALGAWPFSRKRAHAYAEKAAREAGNSTSWLDPDEQFEEQLHAAVDAAFDNPEVNRILSTLAEETKLPGWTNSLSAKLVQLTMPGVPDVYQGTEFWDHSLVDPDNRRPVDFDARHKALARLGEGTIPAIDEGAQAKMLVVARALRLRRDRPNLFNGYEAVNAEGAAAEHVFGFDRGGAITLVTRLPLGLQRAGGWRDTAVVIPAGRYQDMLTGLVFSSTGALPVGDVFAGLPVALLVKEEEQ</sequence>
<dbReference type="Gene3D" id="1.10.150.200">
    <property type="entry name" value="Maltooligosyl trehalose synthase, domain 3"/>
    <property type="match status" value="1"/>
</dbReference>
<dbReference type="PANTHER" id="PTHR10357:SF216">
    <property type="entry name" value="MALTOOLIGOSYL TREHALOSE SYNTHASE-RELATED"/>
    <property type="match status" value="1"/>
</dbReference>
<organism evidence="2 3">
    <name type="scientific">Crystallibacter crystallopoietes</name>
    <dbReference type="NCBI Taxonomy" id="37928"/>
    <lineage>
        <taxon>Bacteria</taxon>
        <taxon>Bacillati</taxon>
        <taxon>Actinomycetota</taxon>
        <taxon>Actinomycetes</taxon>
        <taxon>Micrococcales</taxon>
        <taxon>Micrococcaceae</taxon>
        <taxon>Crystallibacter</taxon>
    </lineage>
</organism>
<evidence type="ECO:0000313" key="2">
    <source>
        <dbReference type="EMBL" id="SDQ96045.1"/>
    </source>
</evidence>
<dbReference type="Pfam" id="PF00128">
    <property type="entry name" value="Alpha-amylase"/>
    <property type="match status" value="1"/>
</dbReference>
<dbReference type="STRING" id="37928.SAMN04489742_3257"/>
<dbReference type="AlphaFoldDB" id="A0A1H1F4X7"/>
<dbReference type="InterPro" id="IPR012767">
    <property type="entry name" value="Trehalose_TreY"/>
</dbReference>
<dbReference type="PANTHER" id="PTHR10357">
    <property type="entry name" value="ALPHA-AMYLASE FAMILY MEMBER"/>
    <property type="match status" value="1"/>
</dbReference>
<evidence type="ECO:0000259" key="1">
    <source>
        <dbReference type="SMART" id="SM00642"/>
    </source>
</evidence>
<dbReference type="Gene3D" id="1.10.10.470">
    <property type="entry name" value="Maltooligosyl trehalose synthase, domain 4"/>
    <property type="match status" value="1"/>
</dbReference>
<feature type="domain" description="Glycosyl hydrolase family 13 catalytic" evidence="1">
    <location>
        <begin position="14"/>
        <end position="667"/>
    </location>
</feature>
<dbReference type="OrthoDB" id="9761577at2"/>
<dbReference type="Proteomes" id="UP000181917">
    <property type="component" value="Unassembled WGS sequence"/>
</dbReference>
<dbReference type="GO" id="GO:0047470">
    <property type="term" value="F:(1,4)-alpha-D-glucan 1-alpha-D-glucosylmutase activity"/>
    <property type="evidence" value="ECO:0007669"/>
    <property type="project" value="TreeGrafter"/>
</dbReference>
<dbReference type="RefSeq" id="WP_074701352.1">
    <property type="nucleotide sequence ID" value="NZ_CP018863.1"/>
</dbReference>
<reference evidence="2 3" key="1">
    <citation type="submission" date="2016-10" db="EMBL/GenBank/DDBJ databases">
        <authorList>
            <person name="de Groot N.N."/>
        </authorList>
    </citation>
    <scope>NUCLEOTIDE SEQUENCE [LARGE SCALE GENOMIC DNA]</scope>
    <source>
        <strain evidence="2 3">DSM 20117</strain>
    </source>
</reference>